<dbReference type="EMBL" id="FNNJ01000002">
    <property type="protein sequence ID" value="SDW90730.1"/>
    <property type="molecule type" value="Genomic_DNA"/>
</dbReference>
<comment type="similarity">
    <text evidence="1">Belongs to the peptidase M14 family.</text>
</comment>
<proteinExistence type="inferred from homology"/>
<dbReference type="GO" id="GO:0004181">
    <property type="term" value="F:metallocarboxypeptidase activity"/>
    <property type="evidence" value="ECO:0007669"/>
    <property type="project" value="InterPro"/>
</dbReference>
<evidence type="ECO:0000313" key="4">
    <source>
        <dbReference type="Proteomes" id="UP000199595"/>
    </source>
</evidence>
<dbReference type="STRING" id="762486.SAMN05444411_102437"/>
<reference evidence="3 4" key="1">
    <citation type="submission" date="2016-10" db="EMBL/GenBank/DDBJ databases">
        <authorList>
            <person name="de Groot N.N."/>
        </authorList>
    </citation>
    <scope>NUCLEOTIDE SEQUENCE [LARGE SCALE GENOMIC DNA]</scope>
    <source>
        <strain evidence="3 4">DSM 24956</strain>
    </source>
</reference>
<dbReference type="Pfam" id="PF00246">
    <property type="entry name" value="Peptidase_M14"/>
    <property type="match status" value="1"/>
</dbReference>
<protein>
    <submittedName>
        <fullName evidence="3">Zinc carboxypeptidase</fullName>
    </submittedName>
</protein>
<accession>A0A1H2XCZ8</accession>
<comment type="caution">
    <text evidence="1">Lacks conserved residue(s) required for the propagation of feature annotation.</text>
</comment>
<dbReference type="PROSITE" id="PS52035">
    <property type="entry name" value="PEPTIDASE_M14"/>
    <property type="match status" value="1"/>
</dbReference>
<dbReference type="Gene3D" id="3.40.630.10">
    <property type="entry name" value="Zn peptidases"/>
    <property type="match status" value="1"/>
</dbReference>
<gene>
    <name evidence="3" type="ORF">SAMN05444411_102437</name>
</gene>
<dbReference type="Proteomes" id="UP000199595">
    <property type="component" value="Unassembled WGS sequence"/>
</dbReference>
<evidence type="ECO:0000256" key="1">
    <source>
        <dbReference type="PROSITE-ProRule" id="PRU01379"/>
    </source>
</evidence>
<feature type="domain" description="Peptidase M14" evidence="2">
    <location>
        <begin position="13"/>
        <end position="273"/>
    </location>
</feature>
<dbReference type="AlphaFoldDB" id="A0A1H2XCZ8"/>
<evidence type="ECO:0000313" key="3">
    <source>
        <dbReference type="EMBL" id="SDW90730.1"/>
    </source>
</evidence>
<organism evidence="3 4">
    <name type="scientific">Lutibacter oricola</name>
    <dbReference type="NCBI Taxonomy" id="762486"/>
    <lineage>
        <taxon>Bacteria</taxon>
        <taxon>Pseudomonadati</taxon>
        <taxon>Bacteroidota</taxon>
        <taxon>Flavobacteriia</taxon>
        <taxon>Flavobacteriales</taxon>
        <taxon>Flavobacteriaceae</taxon>
        <taxon>Lutibacter</taxon>
    </lineage>
</organism>
<keyword evidence="3" id="KW-0121">Carboxypeptidase</keyword>
<dbReference type="OrthoDB" id="1119199at2"/>
<dbReference type="SUPFAM" id="SSF53187">
    <property type="entry name" value="Zn-dependent exopeptidases"/>
    <property type="match status" value="1"/>
</dbReference>
<dbReference type="RefSeq" id="WP_090121520.1">
    <property type="nucleotide sequence ID" value="NZ_FNNJ01000002.1"/>
</dbReference>
<sequence>MKTGKVEDLQHWYKNNFESSLVGRRILFTDIEPLLINLPSKFTKEIIGTSESGIPIYKVSIGTGKKKILLWSQMHGNESTGTKAMFDLFNYLNNESFSSAILKECTLQFIPLLNPDGAIKFTRENLNDIDLNRDAVAIKATESKLLRSILDEFNPKFCFNLHDQRSIFNVEGTQNTATISFLAPSIDEERTLTEERKETMSVIVAMNSFLQQLIPNHIGRYTDEFYPTATGDNFQKLGHNTILIEAGHYKNDYERETTREFNFYALVEGLNFITNTTNYSNYEEYFNIPNNDKLFLDIIYKNLTIELDGVRKITDVGIQFKFKVLNNKLVKYKCIEQIGDLSKFASNNIINAENLNYLDLELSNS</sequence>
<name>A0A1H2XCZ8_9FLAO</name>
<keyword evidence="3" id="KW-0645">Protease</keyword>
<keyword evidence="4" id="KW-1185">Reference proteome</keyword>
<keyword evidence="3" id="KW-0378">Hydrolase</keyword>
<evidence type="ECO:0000259" key="2">
    <source>
        <dbReference type="PROSITE" id="PS52035"/>
    </source>
</evidence>
<dbReference type="InterPro" id="IPR000834">
    <property type="entry name" value="Peptidase_M14"/>
</dbReference>
<dbReference type="GO" id="GO:0008270">
    <property type="term" value="F:zinc ion binding"/>
    <property type="evidence" value="ECO:0007669"/>
    <property type="project" value="InterPro"/>
</dbReference>
<dbReference type="GO" id="GO:0006508">
    <property type="term" value="P:proteolysis"/>
    <property type="evidence" value="ECO:0007669"/>
    <property type="project" value="InterPro"/>
</dbReference>